<dbReference type="Proteomes" id="UP001268819">
    <property type="component" value="Unassembled WGS sequence"/>
</dbReference>
<keyword evidence="3" id="KW-1185">Reference proteome</keyword>
<accession>A0ABU1PWM5</accession>
<reference evidence="2 3" key="1">
    <citation type="submission" date="2023-07" db="EMBL/GenBank/DDBJ databases">
        <title>Sequencing the genomes of 1000 actinobacteria strains.</title>
        <authorList>
            <person name="Klenk H.-P."/>
        </authorList>
    </citation>
    <scope>NUCLEOTIDE SEQUENCE [LARGE SCALE GENOMIC DNA]</scope>
    <source>
        <strain evidence="2 3">DSM 43749</strain>
    </source>
</reference>
<evidence type="ECO:0000313" key="2">
    <source>
        <dbReference type="EMBL" id="MDR6595050.1"/>
    </source>
</evidence>
<gene>
    <name evidence="2" type="ORF">J2S66_003434</name>
</gene>
<dbReference type="EMBL" id="JAVDSG010000001">
    <property type="protein sequence ID" value="MDR6595050.1"/>
    <property type="molecule type" value="Genomic_DNA"/>
</dbReference>
<keyword evidence="1" id="KW-0732">Signal</keyword>
<sequence length="152" mass="14635">MSGNRTRGLLRAAALLAAGVSPLLAPVANAAEAPLDVVDETAGGASSVGLDVAKPATELLSGQAVTLPAPAPAALPEVKAPHIAAPAGLQVPSAPSVPANAEALAADALAPHARTMPAPAAPLAPELPLVQSGTAQHIPDLGALPVQAPGLP</sequence>
<feature type="chain" id="PRO_5045252683" evidence="1">
    <location>
        <begin position="31"/>
        <end position="152"/>
    </location>
</feature>
<evidence type="ECO:0000313" key="3">
    <source>
        <dbReference type="Proteomes" id="UP001268819"/>
    </source>
</evidence>
<evidence type="ECO:0000256" key="1">
    <source>
        <dbReference type="SAM" id="SignalP"/>
    </source>
</evidence>
<name>A0ABU1PWM5_9PSEU</name>
<protein>
    <submittedName>
        <fullName evidence="2">Uncharacterized protein</fullName>
    </submittedName>
</protein>
<dbReference type="RefSeq" id="WP_310308090.1">
    <property type="nucleotide sequence ID" value="NZ_BAAAXB010000001.1"/>
</dbReference>
<organism evidence="2 3">
    <name type="scientific">Saccharothrix longispora</name>
    <dbReference type="NCBI Taxonomy" id="33920"/>
    <lineage>
        <taxon>Bacteria</taxon>
        <taxon>Bacillati</taxon>
        <taxon>Actinomycetota</taxon>
        <taxon>Actinomycetes</taxon>
        <taxon>Pseudonocardiales</taxon>
        <taxon>Pseudonocardiaceae</taxon>
        <taxon>Saccharothrix</taxon>
    </lineage>
</organism>
<comment type="caution">
    <text evidence="2">The sequence shown here is derived from an EMBL/GenBank/DDBJ whole genome shotgun (WGS) entry which is preliminary data.</text>
</comment>
<feature type="signal peptide" evidence="1">
    <location>
        <begin position="1"/>
        <end position="30"/>
    </location>
</feature>
<proteinExistence type="predicted"/>